<dbReference type="GO" id="GO:0007204">
    <property type="term" value="P:positive regulation of cytosolic calcium ion concentration"/>
    <property type="evidence" value="ECO:0007669"/>
    <property type="project" value="TreeGrafter"/>
</dbReference>
<keyword evidence="4 10" id="KW-1133">Transmembrane helix</keyword>
<dbReference type="InterPro" id="IPR000355">
    <property type="entry name" value="Chemokine_rcpt"/>
</dbReference>
<dbReference type="Gene3D" id="1.20.1070.10">
    <property type="entry name" value="Rhodopsin 7-helix transmembrane proteins"/>
    <property type="match status" value="1"/>
</dbReference>
<evidence type="ECO:0000313" key="12">
    <source>
        <dbReference type="Ensembl" id="ENSELUP00000096871.1"/>
    </source>
</evidence>
<dbReference type="Proteomes" id="UP000265140">
    <property type="component" value="Chromosome 3"/>
</dbReference>
<keyword evidence="3 9" id="KW-0812">Transmembrane</keyword>
<keyword evidence="7 9" id="KW-0675">Receptor</keyword>
<comment type="similarity">
    <text evidence="9">Belongs to the G-protein coupled receptor 1 family.</text>
</comment>
<accession>A0AAY5L753</accession>
<dbReference type="SUPFAM" id="SSF81321">
    <property type="entry name" value="Family A G protein-coupled receptor-like"/>
    <property type="match status" value="1"/>
</dbReference>
<feature type="transmembrane region" description="Helical" evidence="10">
    <location>
        <begin position="206"/>
        <end position="225"/>
    </location>
</feature>
<feature type="domain" description="G-protein coupled receptors family 1 profile" evidence="11">
    <location>
        <begin position="57"/>
        <end position="304"/>
    </location>
</feature>
<dbReference type="PANTHER" id="PTHR10489:SF942">
    <property type="entry name" value="ATYPICAL CHEMOKINE RECEPTOR 2"/>
    <property type="match status" value="1"/>
</dbReference>
<keyword evidence="2" id="KW-1003">Cell membrane</keyword>
<sequence length="355" mass="41098">MESSSIQENITEQIVVYDYYYEYGGEPLDGFGLVTIHKPKEFGRTFLPISYVIICILSIPINIIFIKTLIKSKHQKKTVPINIAISDILFVITLPFWAVHAYKEWIFGNNMCKTITVTYITTLYSSILFITCISVDRYLSVVGNFSNRHFTPINNTLVCIVVWSLSILAAAPHWTFVKEQEIHSKKVCSYDFGQDHMPPWKILIKIQLNIFGFLMPFLIMLFCYLQVQCAIAKFKVGERYKGRKLVMIVVFFMLWFPYNFVTFLHFLQNLHVISSCFTALHLYVAVQVTEVMAYSHAFINPIVYSFVNKSVWRMCFAKLCGERCRRSTEYSLECSDNTDTKSVQIGGIELKAVQR</sequence>
<dbReference type="GO" id="GO:0016493">
    <property type="term" value="F:C-C chemokine receptor activity"/>
    <property type="evidence" value="ECO:0007669"/>
    <property type="project" value="TreeGrafter"/>
</dbReference>
<name>A0AAY5L753_ESOLU</name>
<evidence type="ECO:0000256" key="4">
    <source>
        <dbReference type="ARBA" id="ARBA00022989"/>
    </source>
</evidence>
<comment type="subcellular location">
    <subcellularLocation>
        <location evidence="1">Cell membrane</location>
        <topology evidence="1">Multi-pass membrane protein</topology>
    </subcellularLocation>
</comment>
<evidence type="ECO:0000256" key="1">
    <source>
        <dbReference type="ARBA" id="ARBA00004651"/>
    </source>
</evidence>
<dbReference type="Pfam" id="PF00001">
    <property type="entry name" value="7tm_1"/>
    <property type="match status" value="1"/>
</dbReference>
<proteinExistence type="inferred from homology"/>
<evidence type="ECO:0000256" key="8">
    <source>
        <dbReference type="ARBA" id="ARBA00023224"/>
    </source>
</evidence>
<feature type="transmembrane region" description="Helical" evidence="10">
    <location>
        <begin position="114"/>
        <end position="135"/>
    </location>
</feature>
<dbReference type="PANTHER" id="PTHR10489">
    <property type="entry name" value="CELL ADHESION MOLECULE"/>
    <property type="match status" value="1"/>
</dbReference>
<keyword evidence="6 10" id="KW-0472">Membrane</keyword>
<dbReference type="CDD" id="cd14984">
    <property type="entry name" value="7tmA_Chemokine_R"/>
    <property type="match status" value="1"/>
</dbReference>
<evidence type="ECO:0000256" key="10">
    <source>
        <dbReference type="SAM" id="Phobius"/>
    </source>
</evidence>
<dbReference type="GeneTree" id="ENSGT01110000267168"/>
<protein>
    <recommendedName>
        <fullName evidence="11">G-protein coupled receptors family 1 profile domain-containing protein</fullName>
    </recommendedName>
</protein>
<dbReference type="PROSITE" id="PS50262">
    <property type="entry name" value="G_PROTEIN_RECEP_F1_2"/>
    <property type="match status" value="1"/>
</dbReference>
<dbReference type="InterPro" id="IPR000276">
    <property type="entry name" value="GPCR_Rhodpsn"/>
</dbReference>
<evidence type="ECO:0000256" key="2">
    <source>
        <dbReference type="ARBA" id="ARBA00022475"/>
    </source>
</evidence>
<evidence type="ECO:0000256" key="7">
    <source>
        <dbReference type="ARBA" id="ARBA00023170"/>
    </source>
</evidence>
<gene>
    <name evidence="12" type="primary">ACKR2</name>
</gene>
<feature type="transmembrane region" description="Helical" evidence="10">
    <location>
        <begin position="245"/>
        <end position="267"/>
    </location>
</feature>
<keyword evidence="5 9" id="KW-0297">G-protein coupled receptor</keyword>
<dbReference type="GO" id="GO:0060326">
    <property type="term" value="P:cell chemotaxis"/>
    <property type="evidence" value="ECO:0007669"/>
    <property type="project" value="TreeGrafter"/>
</dbReference>
<dbReference type="GO" id="GO:0019957">
    <property type="term" value="F:C-C chemokine binding"/>
    <property type="evidence" value="ECO:0007669"/>
    <property type="project" value="TreeGrafter"/>
</dbReference>
<evidence type="ECO:0000256" key="5">
    <source>
        <dbReference type="ARBA" id="ARBA00023040"/>
    </source>
</evidence>
<keyword evidence="8 9" id="KW-0807">Transducer</keyword>
<dbReference type="InterPro" id="IPR050119">
    <property type="entry name" value="CCR1-9-like"/>
</dbReference>
<feature type="transmembrane region" description="Helical" evidence="10">
    <location>
        <begin position="49"/>
        <end position="69"/>
    </location>
</feature>
<dbReference type="PRINTS" id="PR00657">
    <property type="entry name" value="CCCHEMOKINER"/>
</dbReference>
<evidence type="ECO:0000256" key="6">
    <source>
        <dbReference type="ARBA" id="ARBA00023136"/>
    </source>
</evidence>
<feature type="transmembrane region" description="Helical" evidence="10">
    <location>
        <begin position="156"/>
        <end position="176"/>
    </location>
</feature>
<reference evidence="12" key="2">
    <citation type="submission" date="2025-08" db="UniProtKB">
        <authorList>
            <consortium name="Ensembl"/>
        </authorList>
    </citation>
    <scope>IDENTIFICATION</scope>
</reference>
<reference evidence="12" key="3">
    <citation type="submission" date="2025-09" db="UniProtKB">
        <authorList>
            <consortium name="Ensembl"/>
        </authorList>
    </citation>
    <scope>IDENTIFICATION</scope>
</reference>
<reference evidence="12 13" key="1">
    <citation type="submission" date="2020-02" db="EMBL/GenBank/DDBJ databases">
        <title>Esox lucius (northern pike) genome, fEsoLuc1, primary haplotype.</title>
        <authorList>
            <person name="Myers G."/>
            <person name="Karagic N."/>
            <person name="Meyer A."/>
            <person name="Pippel M."/>
            <person name="Reichard M."/>
            <person name="Winkler S."/>
            <person name="Tracey A."/>
            <person name="Sims Y."/>
            <person name="Howe K."/>
            <person name="Rhie A."/>
            <person name="Formenti G."/>
            <person name="Durbin R."/>
            <person name="Fedrigo O."/>
            <person name="Jarvis E.D."/>
        </authorList>
    </citation>
    <scope>NUCLEOTIDE SEQUENCE [LARGE SCALE GENOMIC DNA]</scope>
</reference>
<dbReference type="PRINTS" id="PR00237">
    <property type="entry name" value="GPCRRHODOPSN"/>
</dbReference>
<evidence type="ECO:0000256" key="3">
    <source>
        <dbReference type="ARBA" id="ARBA00022692"/>
    </source>
</evidence>
<dbReference type="AlphaFoldDB" id="A0AAY5L753"/>
<feature type="transmembrane region" description="Helical" evidence="10">
    <location>
        <begin position="81"/>
        <end position="102"/>
    </location>
</feature>
<evidence type="ECO:0000313" key="13">
    <source>
        <dbReference type="Proteomes" id="UP000265140"/>
    </source>
</evidence>
<dbReference type="Ensembl" id="ENSELUT00000109166.1">
    <property type="protein sequence ID" value="ENSELUP00000096871.1"/>
    <property type="gene ID" value="ENSELUG00000044259.1"/>
</dbReference>
<dbReference type="InterPro" id="IPR017452">
    <property type="entry name" value="GPCR_Rhodpsn_7TM"/>
</dbReference>
<keyword evidence="13" id="KW-1185">Reference proteome</keyword>
<evidence type="ECO:0000256" key="9">
    <source>
        <dbReference type="RuleBase" id="RU000688"/>
    </source>
</evidence>
<dbReference type="GO" id="GO:0009897">
    <property type="term" value="C:external side of plasma membrane"/>
    <property type="evidence" value="ECO:0007669"/>
    <property type="project" value="TreeGrafter"/>
</dbReference>
<organism evidence="12 13">
    <name type="scientific">Esox lucius</name>
    <name type="common">Northern pike</name>
    <dbReference type="NCBI Taxonomy" id="8010"/>
    <lineage>
        <taxon>Eukaryota</taxon>
        <taxon>Metazoa</taxon>
        <taxon>Chordata</taxon>
        <taxon>Craniata</taxon>
        <taxon>Vertebrata</taxon>
        <taxon>Euteleostomi</taxon>
        <taxon>Actinopterygii</taxon>
        <taxon>Neopterygii</taxon>
        <taxon>Teleostei</taxon>
        <taxon>Protacanthopterygii</taxon>
        <taxon>Esociformes</taxon>
        <taxon>Esocidae</taxon>
        <taxon>Esox</taxon>
    </lineage>
</organism>
<evidence type="ECO:0000259" key="11">
    <source>
        <dbReference type="PROSITE" id="PS50262"/>
    </source>
</evidence>
<dbReference type="GO" id="GO:0019722">
    <property type="term" value="P:calcium-mediated signaling"/>
    <property type="evidence" value="ECO:0007669"/>
    <property type="project" value="TreeGrafter"/>
</dbReference>
<dbReference type="PROSITE" id="PS00237">
    <property type="entry name" value="G_PROTEIN_RECEP_F1_1"/>
    <property type="match status" value="1"/>
</dbReference>
<dbReference type="GO" id="GO:0006955">
    <property type="term" value="P:immune response"/>
    <property type="evidence" value="ECO:0007669"/>
    <property type="project" value="TreeGrafter"/>
</dbReference>